<dbReference type="Proteomes" id="UP001157502">
    <property type="component" value="Chromosome 9"/>
</dbReference>
<organism evidence="1 2">
    <name type="scientific">Dallia pectoralis</name>
    <name type="common">Alaska blackfish</name>
    <dbReference type="NCBI Taxonomy" id="75939"/>
    <lineage>
        <taxon>Eukaryota</taxon>
        <taxon>Metazoa</taxon>
        <taxon>Chordata</taxon>
        <taxon>Craniata</taxon>
        <taxon>Vertebrata</taxon>
        <taxon>Euteleostomi</taxon>
        <taxon>Actinopterygii</taxon>
        <taxon>Neopterygii</taxon>
        <taxon>Teleostei</taxon>
        <taxon>Protacanthopterygii</taxon>
        <taxon>Esociformes</taxon>
        <taxon>Umbridae</taxon>
        <taxon>Dallia</taxon>
    </lineage>
</organism>
<evidence type="ECO:0000313" key="2">
    <source>
        <dbReference type="Proteomes" id="UP001157502"/>
    </source>
</evidence>
<gene>
    <name evidence="1" type="ORF">DPEC_G00113000</name>
</gene>
<protein>
    <submittedName>
        <fullName evidence="1">Uncharacterized protein</fullName>
    </submittedName>
</protein>
<reference evidence="1" key="1">
    <citation type="submission" date="2021-05" db="EMBL/GenBank/DDBJ databases">
        <authorList>
            <person name="Pan Q."/>
            <person name="Jouanno E."/>
            <person name="Zahm M."/>
            <person name="Klopp C."/>
            <person name="Cabau C."/>
            <person name="Louis A."/>
            <person name="Berthelot C."/>
            <person name="Parey E."/>
            <person name="Roest Crollius H."/>
            <person name="Montfort J."/>
            <person name="Robinson-Rechavi M."/>
            <person name="Bouchez O."/>
            <person name="Lampietro C."/>
            <person name="Lopez Roques C."/>
            <person name="Donnadieu C."/>
            <person name="Postlethwait J."/>
            <person name="Bobe J."/>
            <person name="Dillon D."/>
            <person name="Chandos A."/>
            <person name="von Hippel F."/>
            <person name="Guiguen Y."/>
        </authorList>
    </citation>
    <scope>NUCLEOTIDE SEQUENCE</scope>
    <source>
        <strain evidence="1">YG-Jan2019</strain>
    </source>
</reference>
<keyword evidence="2" id="KW-1185">Reference proteome</keyword>
<sequence>MLPSPSGPCQTSSRSLVFGLGPSITSEDGIITGAKLPNLRCMLAIKPGANGALSQFEVAMVVLVQVRPFYKKANIPMVRDKHACHNVVDLVNANIKLWKISQAKCSNETTAKQLETMECRPDPTFPLWPPNVEKLIDNPEDLAFLASMKTDRVATFCVLDIKLQLKPSDTCLFFGSARHNRSEPSGNGWPSAYLTSPAFPLWRYTSRDERG</sequence>
<proteinExistence type="predicted"/>
<name>A0ACC2GTX9_DALPE</name>
<accession>A0ACC2GTX9</accession>
<comment type="caution">
    <text evidence="1">The sequence shown here is derived from an EMBL/GenBank/DDBJ whole genome shotgun (WGS) entry which is preliminary data.</text>
</comment>
<dbReference type="EMBL" id="CM055736">
    <property type="protein sequence ID" value="KAJ8006997.1"/>
    <property type="molecule type" value="Genomic_DNA"/>
</dbReference>
<evidence type="ECO:0000313" key="1">
    <source>
        <dbReference type="EMBL" id="KAJ8006997.1"/>
    </source>
</evidence>